<keyword evidence="6 7" id="KW-0472">Membrane</keyword>
<gene>
    <name evidence="9" type="ORF">ACAT0790_LOCUS44195</name>
</gene>
<accession>A0A7S1WGT0</accession>
<proteinExistence type="predicted"/>
<dbReference type="InterPro" id="IPR006094">
    <property type="entry name" value="Oxid_FAD_bind_N"/>
</dbReference>
<dbReference type="EC" id="1.3.1.72" evidence="2"/>
<dbReference type="Gene3D" id="3.30.465.10">
    <property type="match status" value="1"/>
</dbReference>
<evidence type="ECO:0000256" key="1">
    <source>
        <dbReference type="ARBA" id="ARBA00004167"/>
    </source>
</evidence>
<dbReference type="Pfam" id="PF01565">
    <property type="entry name" value="FAD_binding_4"/>
    <property type="match status" value="1"/>
</dbReference>
<dbReference type="GO" id="GO:0071949">
    <property type="term" value="F:FAD binding"/>
    <property type="evidence" value="ECO:0007669"/>
    <property type="project" value="InterPro"/>
</dbReference>
<dbReference type="PROSITE" id="PS51387">
    <property type="entry name" value="FAD_PCMH"/>
    <property type="match status" value="1"/>
</dbReference>
<dbReference type="SUPFAM" id="SSF56176">
    <property type="entry name" value="FAD-binding/transporter-associated domain-like"/>
    <property type="match status" value="1"/>
</dbReference>
<evidence type="ECO:0000256" key="5">
    <source>
        <dbReference type="ARBA" id="ARBA00023002"/>
    </source>
</evidence>
<dbReference type="GO" id="GO:0050614">
    <property type="term" value="F:Delta24-sterol reductase activity"/>
    <property type="evidence" value="ECO:0007669"/>
    <property type="project" value="UniProtKB-EC"/>
</dbReference>
<feature type="transmembrane region" description="Helical" evidence="7">
    <location>
        <begin position="29"/>
        <end position="56"/>
    </location>
</feature>
<feature type="transmembrane region" description="Helical" evidence="7">
    <location>
        <begin position="88"/>
        <end position="108"/>
    </location>
</feature>
<dbReference type="GO" id="GO:0008202">
    <property type="term" value="P:steroid metabolic process"/>
    <property type="evidence" value="ECO:0007669"/>
    <property type="project" value="TreeGrafter"/>
</dbReference>
<evidence type="ECO:0000256" key="6">
    <source>
        <dbReference type="ARBA" id="ARBA00023136"/>
    </source>
</evidence>
<dbReference type="AlphaFoldDB" id="A0A7S1WGT0"/>
<dbReference type="EMBL" id="HBGE01073714">
    <property type="protein sequence ID" value="CAD9167427.1"/>
    <property type="molecule type" value="Transcribed_RNA"/>
</dbReference>
<evidence type="ECO:0000256" key="7">
    <source>
        <dbReference type="SAM" id="Phobius"/>
    </source>
</evidence>
<evidence type="ECO:0000313" key="9">
    <source>
        <dbReference type="EMBL" id="CAD9167427.1"/>
    </source>
</evidence>
<name>A0A7S1WGT0_ALECA</name>
<keyword evidence="5" id="KW-0560">Oxidoreductase</keyword>
<dbReference type="InterPro" id="IPR016169">
    <property type="entry name" value="FAD-bd_PCMH_sub2"/>
</dbReference>
<feature type="domain" description="FAD-binding PCMH-type" evidence="8">
    <location>
        <begin position="120"/>
        <end position="297"/>
    </location>
</feature>
<dbReference type="InterPro" id="IPR016166">
    <property type="entry name" value="FAD-bd_PCMH"/>
</dbReference>
<dbReference type="GO" id="GO:0016020">
    <property type="term" value="C:membrane"/>
    <property type="evidence" value="ECO:0007669"/>
    <property type="project" value="UniProtKB-SubCell"/>
</dbReference>
<protein>
    <recommendedName>
        <fullName evidence="2">Delta(24)-sterol reductase</fullName>
        <ecNumber evidence="2">1.3.1.72</ecNumber>
    </recommendedName>
</protein>
<dbReference type="GO" id="GO:0000246">
    <property type="term" value="F:Delta24(24-1) sterol reductase activity"/>
    <property type="evidence" value="ECO:0007669"/>
    <property type="project" value="TreeGrafter"/>
</dbReference>
<comment type="subcellular location">
    <subcellularLocation>
        <location evidence="1">Membrane</location>
        <topology evidence="1">Single-pass membrane protein</topology>
    </subcellularLocation>
</comment>
<keyword evidence="4 7" id="KW-1133">Transmembrane helix</keyword>
<evidence type="ECO:0000256" key="2">
    <source>
        <dbReference type="ARBA" id="ARBA00012405"/>
    </source>
</evidence>
<organism evidence="9">
    <name type="scientific">Alexandrium catenella</name>
    <name type="common">Red tide dinoflagellate</name>
    <name type="synonym">Gonyaulax catenella</name>
    <dbReference type="NCBI Taxonomy" id="2925"/>
    <lineage>
        <taxon>Eukaryota</taxon>
        <taxon>Sar</taxon>
        <taxon>Alveolata</taxon>
        <taxon>Dinophyceae</taxon>
        <taxon>Gonyaulacales</taxon>
        <taxon>Pyrocystaceae</taxon>
        <taxon>Alexandrium</taxon>
    </lineage>
</organism>
<dbReference type="PANTHER" id="PTHR10801">
    <property type="entry name" value="24-DEHYDROCHOLESTEROL REDUCTASE"/>
    <property type="match status" value="1"/>
</dbReference>
<dbReference type="GO" id="GO:0005737">
    <property type="term" value="C:cytoplasm"/>
    <property type="evidence" value="ECO:0007669"/>
    <property type="project" value="TreeGrafter"/>
</dbReference>
<dbReference type="InterPro" id="IPR036318">
    <property type="entry name" value="FAD-bd_PCMH-like_sf"/>
</dbReference>
<dbReference type="InterPro" id="IPR040165">
    <property type="entry name" value="Diminuto-like"/>
</dbReference>
<reference evidence="9" key="1">
    <citation type="submission" date="2021-01" db="EMBL/GenBank/DDBJ databases">
        <authorList>
            <person name="Corre E."/>
            <person name="Pelletier E."/>
            <person name="Niang G."/>
            <person name="Scheremetjew M."/>
            <person name="Finn R."/>
            <person name="Kale V."/>
            <person name="Holt S."/>
            <person name="Cochrane G."/>
            <person name="Meng A."/>
            <person name="Brown T."/>
            <person name="Cohen L."/>
        </authorList>
    </citation>
    <scope>NUCLEOTIDE SEQUENCE</scope>
    <source>
        <strain evidence="9">OF101</strain>
    </source>
</reference>
<evidence type="ECO:0000259" key="8">
    <source>
        <dbReference type="PROSITE" id="PS51387"/>
    </source>
</evidence>
<evidence type="ECO:0000256" key="4">
    <source>
        <dbReference type="ARBA" id="ARBA00022989"/>
    </source>
</evidence>
<keyword evidence="3 7" id="KW-0812">Transmembrane</keyword>
<sequence>MERALTTLPSVAFLPPVVRTPVLNLWYFAVLWMLASVFLCVVLPLCTTVGVLYGVFSLARTRIFGAAPGRYIEEANLKRGNVSPLQRFLVLNRSPMVLAFVLPLSRFYQLYTRFRTAFALKTESAPHLHAERVEHIQKQFQQWKAEGGGKRIATARPGWQRVSLKESKYKDKCFLVRTDRMTDILEINTEARWVSVEPMVTMGQLVPALMEMGWTLPVVPELEELTVGGMIAGTGVESSSHHSGLFQEFCLELEVVLASGAVVKCSKSEREDLFEAFFWSYGTLGMLVSAKLRIIPSAPYIRLCYYPFDSEQAFVDFWRSEAVKGLKFAEAGDDVDLDSAGEDRCARFVEGLVFSEHKGVVMLGDFAHKVGEDGSLYEHGKWHQKYFYKHALDSFHRTKPGGPPLVEYIPLRDYYYRHSRSVFWEMENIVPLGDSALFRWAFGWMLPPSVSFLKVTQPASIRKFYESKHVIQDMLVPVSKIEKSLEVFRQHFDMYPLWVCPMYLRPGRGIVHAKGDKFEMYVDLGAYGVPGPVKRGEDFDVIEQTRKVEDYVASVDGFEMLYADSFMTRKEFAKMFDRGLYDELRKSLGGSEAFPDIYDKIVEPRRLEELRERLGDDLVQ</sequence>
<evidence type="ECO:0000256" key="3">
    <source>
        <dbReference type="ARBA" id="ARBA00022692"/>
    </source>
</evidence>
<dbReference type="PANTHER" id="PTHR10801:SF0">
    <property type="entry name" value="DELTA(24)-STEROL REDUCTASE"/>
    <property type="match status" value="1"/>
</dbReference>